<reference evidence="4" key="1">
    <citation type="submission" date="2023-07" db="EMBL/GenBank/DDBJ databases">
        <title>A chromosome-level genome assembly of Lolium multiflorum.</title>
        <authorList>
            <person name="Chen Y."/>
            <person name="Copetti D."/>
            <person name="Kolliker R."/>
            <person name="Studer B."/>
        </authorList>
    </citation>
    <scope>NUCLEOTIDE SEQUENCE</scope>
    <source>
        <strain evidence="4">02402/16</strain>
        <tissue evidence="4">Leaf</tissue>
    </source>
</reference>
<gene>
    <name evidence="4" type="ORF">QYE76_019892</name>
</gene>
<keyword evidence="1" id="KW-0862">Zinc</keyword>
<feature type="domain" description="CCHC-type" evidence="3">
    <location>
        <begin position="133"/>
        <end position="148"/>
    </location>
</feature>
<evidence type="ECO:0000256" key="2">
    <source>
        <dbReference type="SAM" id="MobiDB-lite"/>
    </source>
</evidence>
<dbReference type="EMBL" id="JAUUTY010000006">
    <property type="protein sequence ID" value="KAK1614375.1"/>
    <property type="molecule type" value="Genomic_DNA"/>
</dbReference>
<dbReference type="SUPFAM" id="SSF57756">
    <property type="entry name" value="Retrovirus zinc finger-like domains"/>
    <property type="match status" value="1"/>
</dbReference>
<dbReference type="InterPro" id="IPR001878">
    <property type="entry name" value="Znf_CCHC"/>
</dbReference>
<dbReference type="Gene3D" id="4.10.60.10">
    <property type="entry name" value="Zinc finger, CCHC-type"/>
    <property type="match status" value="1"/>
</dbReference>
<feature type="region of interest" description="Disordered" evidence="2">
    <location>
        <begin position="170"/>
        <end position="206"/>
    </location>
</feature>
<feature type="compositionally biased region" description="Polar residues" evidence="2">
    <location>
        <begin position="13"/>
        <end position="26"/>
    </location>
</feature>
<comment type="caution">
    <text evidence="4">The sequence shown here is derived from an EMBL/GenBank/DDBJ whole genome shotgun (WGS) entry which is preliminary data.</text>
</comment>
<dbReference type="InterPro" id="IPR036875">
    <property type="entry name" value="Znf_CCHC_sf"/>
</dbReference>
<keyword evidence="5" id="KW-1185">Reference proteome</keyword>
<protein>
    <recommendedName>
        <fullName evidence="3">CCHC-type domain-containing protein</fullName>
    </recommendedName>
</protein>
<sequence>MSSSPSRPPGFQNRWQRATSAESVSSVRPRGQDHVSGMGVSSASGESEEVAQQVQATAVHGAVQGPARGRVQDRLVWQQPKRSSGTMWRLRQERQRAEGERKRKALSPEMDGICFNCYREGHRKTECTFETVCLRCGEEGHEAKACERPRSPSSEEDLCHAVIAKRARRASPEFVRASTRPGARDALESDLPPPPPPPPQTAKAPCLAWPPLRAAPELALRGDPLLLPLGRRPVRPCASQAQATQVSMRSKVHLVIEGIPPHPWENEVVEDLLGKACAIETVAPESRTRSDMSCFRLSAWTSDLESIPVTRMLVVPEPVEPRAPELGVKTLQYKILIHVKALEEDEGAETELHDMESEVDIWPTISLCPSYDGPNSDMQLVLCVGRLQQPENMHAAQMEEVQCHAQEEETQSEPRAMGDESITLNKIKMFCTRILKTLAPPLLREVETSSRLRAEAEPFTPRRVTRKSALAALAVGETRVKKATAAETVLLKALGITPADLSVNEADLQTFRDMFDSPIREQHLRVVASIFGKIMLSSSQLREEAPVLVAAH</sequence>
<feature type="compositionally biased region" description="Pro residues" evidence="2">
    <location>
        <begin position="191"/>
        <end position="200"/>
    </location>
</feature>
<name>A0AAD8VRE3_LOLMU</name>
<organism evidence="4 5">
    <name type="scientific">Lolium multiflorum</name>
    <name type="common">Italian ryegrass</name>
    <name type="synonym">Lolium perenne subsp. multiflorum</name>
    <dbReference type="NCBI Taxonomy" id="4521"/>
    <lineage>
        <taxon>Eukaryota</taxon>
        <taxon>Viridiplantae</taxon>
        <taxon>Streptophyta</taxon>
        <taxon>Embryophyta</taxon>
        <taxon>Tracheophyta</taxon>
        <taxon>Spermatophyta</taxon>
        <taxon>Magnoliopsida</taxon>
        <taxon>Liliopsida</taxon>
        <taxon>Poales</taxon>
        <taxon>Poaceae</taxon>
        <taxon>BOP clade</taxon>
        <taxon>Pooideae</taxon>
        <taxon>Poodae</taxon>
        <taxon>Poeae</taxon>
        <taxon>Poeae Chloroplast Group 2 (Poeae type)</taxon>
        <taxon>Loliodinae</taxon>
        <taxon>Loliinae</taxon>
        <taxon>Lolium</taxon>
    </lineage>
</organism>
<dbReference type="GO" id="GO:0008270">
    <property type="term" value="F:zinc ion binding"/>
    <property type="evidence" value="ECO:0007669"/>
    <property type="project" value="UniProtKB-KW"/>
</dbReference>
<evidence type="ECO:0000313" key="4">
    <source>
        <dbReference type="EMBL" id="KAK1614375.1"/>
    </source>
</evidence>
<dbReference type="SMART" id="SM00343">
    <property type="entry name" value="ZnF_C2HC"/>
    <property type="match status" value="2"/>
</dbReference>
<feature type="region of interest" description="Disordered" evidence="2">
    <location>
        <begin position="1"/>
        <end position="54"/>
    </location>
</feature>
<feature type="compositionally biased region" description="Low complexity" evidence="2">
    <location>
        <begin position="35"/>
        <end position="45"/>
    </location>
</feature>
<dbReference type="AlphaFoldDB" id="A0AAD8VRE3"/>
<evidence type="ECO:0000313" key="5">
    <source>
        <dbReference type="Proteomes" id="UP001231189"/>
    </source>
</evidence>
<dbReference type="GO" id="GO:0003676">
    <property type="term" value="F:nucleic acid binding"/>
    <property type="evidence" value="ECO:0007669"/>
    <property type="project" value="InterPro"/>
</dbReference>
<accession>A0AAD8VRE3</accession>
<dbReference type="InterPro" id="IPR053253">
    <property type="entry name" value="Sex_diff_modulator"/>
</dbReference>
<feature type="domain" description="CCHC-type" evidence="3">
    <location>
        <begin position="114"/>
        <end position="127"/>
    </location>
</feature>
<proteinExistence type="predicted"/>
<dbReference type="Proteomes" id="UP001231189">
    <property type="component" value="Unassembled WGS sequence"/>
</dbReference>
<evidence type="ECO:0000259" key="3">
    <source>
        <dbReference type="PROSITE" id="PS50158"/>
    </source>
</evidence>
<keyword evidence="1" id="KW-0479">Metal-binding</keyword>
<dbReference type="PROSITE" id="PS50158">
    <property type="entry name" value="ZF_CCHC"/>
    <property type="match status" value="2"/>
</dbReference>
<keyword evidence="1" id="KW-0863">Zinc-finger</keyword>
<evidence type="ECO:0000256" key="1">
    <source>
        <dbReference type="PROSITE-ProRule" id="PRU00047"/>
    </source>
</evidence>
<dbReference type="PANTHER" id="PTHR33087:SF52">
    <property type="entry name" value="CCHC-TYPE DOMAIN-CONTAINING PROTEIN"/>
    <property type="match status" value="1"/>
</dbReference>
<dbReference type="PANTHER" id="PTHR33087">
    <property type="entry name" value="OS07G0539200 PROTEIN"/>
    <property type="match status" value="1"/>
</dbReference>